<evidence type="ECO:0000256" key="1">
    <source>
        <dbReference type="SAM" id="MobiDB-lite"/>
    </source>
</evidence>
<dbReference type="FunFam" id="3.40.50.300:FF:001503">
    <property type="entry name" value="Replication factor C subunit 3"/>
    <property type="match status" value="1"/>
</dbReference>
<name>A0AA86SUD8_9FABA</name>
<evidence type="ECO:0000313" key="2">
    <source>
        <dbReference type="EMBL" id="CAJ1972956.1"/>
    </source>
</evidence>
<feature type="compositionally biased region" description="Basic residues" evidence="1">
    <location>
        <begin position="25"/>
        <end position="36"/>
    </location>
</feature>
<dbReference type="Gene3D" id="1.10.8.60">
    <property type="match status" value="1"/>
</dbReference>
<dbReference type="GO" id="GO:0006261">
    <property type="term" value="P:DNA-templated DNA replication"/>
    <property type="evidence" value="ECO:0007669"/>
    <property type="project" value="TreeGrafter"/>
</dbReference>
<evidence type="ECO:0008006" key="4">
    <source>
        <dbReference type="Google" id="ProtNLM"/>
    </source>
</evidence>
<dbReference type="AlphaFoldDB" id="A0AA86SUD8"/>
<dbReference type="Gramene" id="rna-AYBTSS11_LOCUS25013">
    <property type="protein sequence ID" value="CAJ1972956.1"/>
    <property type="gene ID" value="gene-AYBTSS11_LOCUS25013"/>
</dbReference>
<dbReference type="GO" id="GO:0005634">
    <property type="term" value="C:nucleus"/>
    <property type="evidence" value="ECO:0007669"/>
    <property type="project" value="TreeGrafter"/>
</dbReference>
<dbReference type="InterPro" id="IPR027417">
    <property type="entry name" value="P-loop_NTPase"/>
</dbReference>
<keyword evidence="3" id="KW-1185">Reference proteome</keyword>
<dbReference type="GO" id="GO:0003677">
    <property type="term" value="F:DNA binding"/>
    <property type="evidence" value="ECO:0007669"/>
    <property type="project" value="InterPro"/>
</dbReference>
<dbReference type="SUPFAM" id="SSF48019">
    <property type="entry name" value="post-AAA+ oligomerization domain-like"/>
    <property type="match status" value="1"/>
</dbReference>
<feature type="region of interest" description="Disordered" evidence="1">
    <location>
        <begin position="1"/>
        <end position="36"/>
    </location>
</feature>
<dbReference type="InterPro" id="IPR008921">
    <property type="entry name" value="DNA_pol3_clamp-load_cplx_C"/>
</dbReference>
<dbReference type="GO" id="GO:0003689">
    <property type="term" value="F:DNA clamp loader activity"/>
    <property type="evidence" value="ECO:0007669"/>
    <property type="project" value="TreeGrafter"/>
</dbReference>
<dbReference type="Gene3D" id="3.40.50.300">
    <property type="entry name" value="P-loop containing nucleotide triphosphate hydrolases"/>
    <property type="match status" value="1"/>
</dbReference>
<evidence type="ECO:0000313" key="3">
    <source>
        <dbReference type="Proteomes" id="UP001189624"/>
    </source>
</evidence>
<dbReference type="PANTHER" id="PTHR11669:SF52">
    <property type="entry name" value="OS10G0574500 PROTEIN"/>
    <property type="match status" value="1"/>
</dbReference>
<dbReference type="SUPFAM" id="SSF52540">
    <property type="entry name" value="P-loop containing nucleoside triphosphate hydrolases"/>
    <property type="match status" value="1"/>
</dbReference>
<accession>A0AA86SUD8</accession>
<gene>
    <name evidence="2" type="ORF">AYBTSS11_LOCUS25013</name>
</gene>
<protein>
    <recommendedName>
        <fullName evidence="4">Replication factor C subunit 3</fullName>
    </recommendedName>
</protein>
<feature type="compositionally biased region" description="Polar residues" evidence="1">
    <location>
        <begin position="1"/>
        <end position="24"/>
    </location>
</feature>
<dbReference type="GO" id="GO:0006281">
    <property type="term" value="P:DNA repair"/>
    <property type="evidence" value="ECO:0007669"/>
    <property type="project" value="TreeGrafter"/>
</dbReference>
<dbReference type="EMBL" id="OY731406">
    <property type="protein sequence ID" value="CAJ1972956.1"/>
    <property type="molecule type" value="Genomic_DNA"/>
</dbReference>
<proteinExistence type="predicted"/>
<organism evidence="2 3">
    <name type="scientific">Sphenostylis stenocarpa</name>
    <dbReference type="NCBI Taxonomy" id="92480"/>
    <lineage>
        <taxon>Eukaryota</taxon>
        <taxon>Viridiplantae</taxon>
        <taxon>Streptophyta</taxon>
        <taxon>Embryophyta</taxon>
        <taxon>Tracheophyta</taxon>
        <taxon>Spermatophyta</taxon>
        <taxon>Magnoliopsida</taxon>
        <taxon>eudicotyledons</taxon>
        <taxon>Gunneridae</taxon>
        <taxon>Pentapetalae</taxon>
        <taxon>rosids</taxon>
        <taxon>fabids</taxon>
        <taxon>Fabales</taxon>
        <taxon>Fabaceae</taxon>
        <taxon>Papilionoideae</taxon>
        <taxon>50 kb inversion clade</taxon>
        <taxon>NPAAA clade</taxon>
        <taxon>indigoferoid/millettioid clade</taxon>
        <taxon>Phaseoleae</taxon>
        <taxon>Sphenostylis</taxon>
    </lineage>
</organism>
<dbReference type="Proteomes" id="UP001189624">
    <property type="component" value="Chromosome 9"/>
</dbReference>
<reference evidence="2" key="1">
    <citation type="submission" date="2023-10" db="EMBL/GenBank/DDBJ databases">
        <authorList>
            <person name="Domelevo Entfellner J.-B."/>
        </authorList>
    </citation>
    <scope>NUCLEOTIDE SEQUENCE</scope>
</reference>
<sequence>MQMPSPTMKQTNVSDQNMSKNHISPTRHKFRSRRRKTISARPLVAYDINDTNSPYYKGLTDQSLAIVDAIPSCAQPHHPHTPPTDLLSSPYYKGLTDYSLALGPWNPHNHPIPFPNSSLSYPSSPYYRGLLTDYSLVLHAPSLQPPFNNFQPSIRTREGLTPKLSLPNIKPDSTLKDLMVDADQVDFLLTQESNEVGNCALLEELGEKTTPEEIEKGVDEEKPLRENGSETIMVESVLEDKAEKMMLEKIEELMTDGVNEDVNMVIEEKPLRESVLEQASDKVEGVLEETILDTKMMTSYDVIEEKPLRERVSETREDVVMDVRKEEEGKGLSVVSKQAVVVASESQLKEGRDVYDYIWAAKYQPMTLEEFICNKDKAHYLKTMVKNGCGCSHFIFEGPPSVGKRSMIRAMLREVFGDDRVQVTEEYKNFNLKGEMVDNVQVRVKKSLHHVEVNLSETNGYEKHVIVDLFKETYGEVVDNSQPCCPENCKAIVLYEAERLSIESLLYIKWLLEKYKGCNKVFFCCSDESKLQPVKPLCITLRLSSPSTQELFTRQLVQILENIAKEEGIEISRHLVENIIWRSKNNLCQAIRSLEATCRNKDALKDDDVILTGWEEDILDIAKKITQEQSPRQLYAIRRKLRSLMSHDVPADFVYKCLVPELTNLIHHSLRPGVVRLDRDFMRPCETKFETMKQQFCHAQSKQAESDEKSTDSTKKNTLTYLKVEEFIAKFMSWYKNWCEKDNKR</sequence>
<dbReference type="GO" id="GO:0005663">
    <property type="term" value="C:DNA replication factor C complex"/>
    <property type="evidence" value="ECO:0007669"/>
    <property type="project" value="TreeGrafter"/>
</dbReference>
<dbReference type="PANTHER" id="PTHR11669">
    <property type="entry name" value="REPLICATION FACTOR C / DNA POLYMERASE III GAMMA-TAU SUBUNIT"/>
    <property type="match status" value="1"/>
</dbReference>
<dbReference type="Gene3D" id="1.20.272.10">
    <property type="match status" value="1"/>
</dbReference>
<dbReference type="InterPro" id="IPR050238">
    <property type="entry name" value="DNA_Rep/Repair_Clamp_Loader"/>
</dbReference>